<reference evidence="1 2" key="1">
    <citation type="submission" date="2014-04" db="EMBL/GenBank/DDBJ databases">
        <authorList>
            <consortium name="DOE Joint Genome Institute"/>
            <person name="Kuo A."/>
            <person name="Kohler A."/>
            <person name="Costa M.D."/>
            <person name="Nagy L.G."/>
            <person name="Floudas D."/>
            <person name="Copeland A."/>
            <person name="Barry K.W."/>
            <person name="Cichocki N."/>
            <person name="Veneault-Fourrey C."/>
            <person name="LaButti K."/>
            <person name="Lindquist E.A."/>
            <person name="Lipzen A."/>
            <person name="Lundell T."/>
            <person name="Morin E."/>
            <person name="Murat C."/>
            <person name="Sun H."/>
            <person name="Tunlid A."/>
            <person name="Henrissat B."/>
            <person name="Grigoriev I.V."/>
            <person name="Hibbett D.S."/>
            <person name="Martin F."/>
            <person name="Nordberg H.P."/>
            <person name="Cantor M.N."/>
            <person name="Hua S.X."/>
        </authorList>
    </citation>
    <scope>NUCLEOTIDE SEQUENCE [LARGE SCALE GENOMIC DNA]</scope>
    <source>
        <strain evidence="1 2">441</strain>
    </source>
</reference>
<gene>
    <name evidence="1" type="ORF">PISMIDRAFT_636959</name>
</gene>
<dbReference type="STRING" id="765257.A0A0C9XV49"/>
<dbReference type="OrthoDB" id="198652at2759"/>
<reference evidence="2" key="2">
    <citation type="submission" date="2015-01" db="EMBL/GenBank/DDBJ databases">
        <title>Evolutionary Origins and Diversification of the Mycorrhizal Mutualists.</title>
        <authorList>
            <consortium name="DOE Joint Genome Institute"/>
            <consortium name="Mycorrhizal Genomics Consortium"/>
            <person name="Kohler A."/>
            <person name="Kuo A."/>
            <person name="Nagy L.G."/>
            <person name="Floudas D."/>
            <person name="Copeland A."/>
            <person name="Barry K.W."/>
            <person name="Cichocki N."/>
            <person name="Veneault-Fourrey C."/>
            <person name="LaButti K."/>
            <person name="Lindquist E.A."/>
            <person name="Lipzen A."/>
            <person name="Lundell T."/>
            <person name="Morin E."/>
            <person name="Murat C."/>
            <person name="Riley R."/>
            <person name="Ohm R."/>
            <person name="Sun H."/>
            <person name="Tunlid A."/>
            <person name="Henrissat B."/>
            <person name="Grigoriev I.V."/>
            <person name="Hibbett D.S."/>
            <person name="Martin F."/>
        </authorList>
    </citation>
    <scope>NUCLEOTIDE SEQUENCE [LARGE SCALE GENOMIC DNA]</scope>
    <source>
        <strain evidence="2">441</strain>
    </source>
</reference>
<dbReference type="AlphaFoldDB" id="A0A0C9XV49"/>
<evidence type="ECO:0008006" key="3">
    <source>
        <dbReference type="Google" id="ProtNLM"/>
    </source>
</evidence>
<keyword evidence="2" id="KW-1185">Reference proteome</keyword>
<accession>A0A0C9XV49</accession>
<dbReference type="GO" id="GO:0008962">
    <property type="term" value="F:phosphatidylglycerophosphatase activity"/>
    <property type="evidence" value="ECO:0007669"/>
    <property type="project" value="InterPro"/>
</dbReference>
<proteinExistence type="predicted"/>
<organism evidence="1 2">
    <name type="scientific">Pisolithus microcarpus 441</name>
    <dbReference type="NCBI Taxonomy" id="765257"/>
    <lineage>
        <taxon>Eukaryota</taxon>
        <taxon>Fungi</taxon>
        <taxon>Dikarya</taxon>
        <taxon>Basidiomycota</taxon>
        <taxon>Agaricomycotina</taxon>
        <taxon>Agaricomycetes</taxon>
        <taxon>Agaricomycetidae</taxon>
        <taxon>Boletales</taxon>
        <taxon>Sclerodermatineae</taxon>
        <taxon>Pisolithaceae</taxon>
        <taxon>Pisolithus</taxon>
    </lineage>
</organism>
<dbReference type="EMBL" id="KN833861">
    <property type="protein sequence ID" value="KIK16315.1"/>
    <property type="molecule type" value="Genomic_DNA"/>
</dbReference>
<evidence type="ECO:0000313" key="1">
    <source>
        <dbReference type="EMBL" id="KIK16315.1"/>
    </source>
</evidence>
<dbReference type="Proteomes" id="UP000054018">
    <property type="component" value="Unassembled WGS sequence"/>
</dbReference>
<dbReference type="InterPro" id="IPR027706">
    <property type="entry name" value="PGP_Pase"/>
</dbReference>
<evidence type="ECO:0000313" key="2">
    <source>
        <dbReference type="Proteomes" id="UP000054018"/>
    </source>
</evidence>
<name>A0A0C9XV49_9AGAM</name>
<sequence length="241" mass="27665">MPLNIPGLLAPFQLLWNPRIILPHVIVTDIRQLNFLALRKTGYRGAVFDKDNCLTIPYKDTLVPELQDSWAECREVFGESNVLIAESVSHHLSVPVLHHGSPKPAYRCISAIRAYFSSLPNPIQDHELVVVGDRIFTDVVMANRMKRRVTCTTGEADKIPPIRDREKGPLAVWTNGVWQKESMVMRWIERWLVDVVARRTNSKRELSDLKEVFTKSSPQPEVRQGKIPLIMKQCWSLLHKK</sequence>
<dbReference type="Pfam" id="PF09419">
    <property type="entry name" value="PGP_phosphatase"/>
    <property type="match status" value="2"/>
</dbReference>
<dbReference type="HOGENOM" id="CLU_056221_1_0_1"/>
<protein>
    <recommendedName>
        <fullName evidence="3">Phosphatidylglycerophosphatase GEP4, mitochondrial</fullName>
    </recommendedName>
</protein>